<feature type="region of interest" description="Disordered" evidence="1">
    <location>
        <begin position="1"/>
        <end position="24"/>
    </location>
</feature>
<accession>A0AAV3QGD2</accession>
<reference evidence="2 3" key="1">
    <citation type="submission" date="2024-01" db="EMBL/GenBank/DDBJ databases">
        <title>The complete chloroplast genome sequence of Lithospermum erythrorhizon: insights into the phylogenetic relationship among Boraginaceae species and the maternal lineages of purple gromwells.</title>
        <authorList>
            <person name="Okada T."/>
            <person name="Watanabe K."/>
        </authorList>
    </citation>
    <scope>NUCLEOTIDE SEQUENCE [LARGE SCALE GENOMIC DNA]</scope>
</reference>
<evidence type="ECO:0000313" key="2">
    <source>
        <dbReference type="EMBL" id="GAA0162713.1"/>
    </source>
</evidence>
<protein>
    <submittedName>
        <fullName evidence="2">Uncharacterized protein</fullName>
    </submittedName>
</protein>
<evidence type="ECO:0000256" key="1">
    <source>
        <dbReference type="SAM" id="MobiDB-lite"/>
    </source>
</evidence>
<gene>
    <name evidence="2" type="ORF">LIER_18745</name>
</gene>
<dbReference type="Proteomes" id="UP001454036">
    <property type="component" value="Unassembled WGS sequence"/>
</dbReference>
<dbReference type="AlphaFoldDB" id="A0AAV3QGD2"/>
<keyword evidence="3" id="KW-1185">Reference proteome</keyword>
<name>A0AAV3QGD2_LITER</name>
<dbReference type="EMBL" id="BAABME010004533">
    <property type="protein sequence ID" value="GAA0162713.1"/>
    <property type="molecule type" value="Genomic_DNA"/>
</dbReference>
<proteinExistence type="predicted"/>
<sequence length="194" mass="20523">MVKARGGINTLGKAAKGHDVDVGRDEPHTVIPTEGDAIGDSISSIVGDSSHAELVEVVDLSEPIGAPVVNECIGDDVNVSSVDETVTSMAKKQSTEDLVENITPSVKDITMEDVESMETTNIPSVAGTDDIHVGILKMEETNVVKGVGDTLIDDTAETKIPGVAGQEKKKKSKKTITRLVLVKPLTKPKRKLSK</sequence>
<evidence type="ECO:0000313" key="3">
    <source>
        <dbReference type="Proteomes" id="UP001454036"/>
    </source>
</evidence>
<organism evidence="2 3">
    <name type="scientific">Lithospermum erythrorhizon</name>
    <name type="common">Purple gromwell</name>
    <name type="synonym">Lithospermum officinale var. erythrorhizon</name>
    <dbReference type="NCBI Taxonomy" id="34254"/>
    <lineage>
        <taxon>Eukaryota</taxon>
        <taxon>Viridiplantae</taxon>
        <taxon>Streptophyta</taxon>
        <taxon>Embryophyta</taxon>
        <taxon>Tracheophyta</taxon>
        <taxon>Spermatophyta</taxon>
        <taxon>Magnoliopsida</taxon>
        <taxon>eudicotyledons</taxon>
        <taxon>Gunneridae</taxon>
        <taxon>Pentapetalae</taxon>
        <taxon>asterids</taxon>
        <taxon>lamiids</taxon>
        <taxon>Boraginales</taxon>
        <taxon>Boraginaceae</taxon>
        <taxon>Boraginoideae</taxon>
        <taxon>Lithospermeae</taxon>
        <taxon>Lithospermum</taxon>
    </lineage>
</organism>
<comment type="caution">
    <text evidence="2">The sequence shown here is derived from an EMBL/GenBank/DDBJ whole genome shotgun (WGS) entry which is preliminary data.</text>
</comment>